<evidence type="ECO:0000256" key="1">
    <source>
        <dbReference type="SAM" id="MobiDB-lite"/>
    </source>
</evidence>
<protein>
    <submittedName>
        <fullName evidence="2">Uncharacterized protein</fullName>
    </submittedName>
</protein>
<accession>A0A371E338</accession>
<evidence type="ECO:0000313" key="2">
    <source>
        <dbReference type="EMBL" id="RDX60452.1"/>
    </source>
</evidence>
<keyword evidence="3" id="KW-1185">Reference proteome</keyword>
<proteinExistence type="predicted"/>
<name>A0A371E338_MUCPR</name>
<dbReference type="Proteomes" id="UP000257109">
    <property type="component" value="Unassembled WGS sequence"/>
</dbReference>
<organism evidence="2 3">
    <name type="scientific">Mucuna pruriens</name>
    <name type="common">Velvet bean</name>
    <name type="synonym">Dolichos pruriens</name>
    <dbReference type="NCBI Taxonomy" id="157652"/>
    <lineage>
        <taxon>Eukaryota</taxon>
        <taxon>Viridiplantae</taxon>
        <taxon>Streptophyta</taxon>
        <taxon>Embryophyta</taxon>
        <taxon>Tracheophyta</taxon>
        <taxon>Spermatophyta</taxon>
        <taxon>Magnoliopsida</taxon>
        <taxon>eudicotyledons</taxon>
        <taxon>Gunneridae</taxon>
        <taxon>Pentapetalae</taxon>
        <taxon>rosids</taxon>
        <taxon>fabids</taxon>
        <taxon>Fabales</taxon>
        <taxon>Fabaceae</taxon>
        <taxon>Papilionoideae</taxon>
        <taxon>50 kb inversion clade</taxon>
        <taxon>NPAAA clade</taxon>
        <taxon>indigoferoid/millettioid clade</taxon>
        <taxon>Phaseoleae</taxon>
        <taxon>Mucuna</taxon>
    </lineage>
</organism>
<sequence length="121" mass="14036">MQLKRKSVSRRSTTSSSSWRGIDKEKVRSEKRPKKVSEPFQVRYIASQYPNKRAMILRDNGGIESDSLHGDTSTSSDSKSHSDDSHVEGDLLMMRRLMCWINFFGLDDPWFLLLTLRELLQ</sequence>
<feature type="compositionally biased region" description="Basic and acidic residues" evidence="1">
    <location>
        <begin position="21"/>
        <end position="30"/>
    </location>
</feature>
<gene>
    <name evidence="2" type="ORF">CR513_61407</name>
</gene>
<comment type="caution">
    <text evidence="2">The sequence shown here is derived from an EMBL/GenBank/DDBJ whole genome shotgun (WGS) entry which is preliminary data.</text>
</comment>
<feature type="non-terminal residue" evidence="2">
    <location>
        <position position="121"/>
    </location>
</feature>
<feature type="non-terminal residue" evidence="2">
    <location>
        <position position="1"/>
    </location>
</feature>
<evidence type="ECO:0000313" key="3">
    <source>
        <dbReference type="Proteomes" id="UP000257109"/>
    </source>
</evidence>
<feature type="region of interest" description="Disordered" evidence="1">
    <location>
        <begin position="1"/>
        <end position="35"/>
    </location>
</feature>
<dbReference type="EMBL" id="QJKJ01016863">
    <property type="protein sequence ID" value="RDX60452.1"/>
    <property type="molecule type" value="Genomic_DNA"/>
</dbReference>
<dbReference type="AlphaFoldDB" id="A0A371E338"/>
<reference evidence="2" key="1">
    <citation type="submission" date="2018-05" db="EMBL/GenBank/DDBJ databases">
        <title>Draft genome of Mucuna pruriens seed.</title>
        <authorList>
            <person name="Nnadi N.E."/>
            <person name="Vos R."/>
            <person name="Hasami M.H."/>
            <person name="Devisetty U.K."/>
            <person name="Aguiy J.C."/>
        </authorList>
    </citation>
    <scope>NUCLEOTIDE SEQUENCE [LARGE SCALE GENOMIC DNA]</scope>
    <source>
        <strain evidence="2">JCA_2017</strain>
    </source>
</reference>
<feature type="region of interest" description="Disordered" evidence="1">
    <location>
        <begin position="60"/>
        <end position="85"/>
    </location>
</feature>